<dbReference type="PANTHER" id="PTHR32468:SF23">
    <property type="entry name" value="CATION_H(+) ANTIPORTER 14"/>
    <property type="match status" value="1"/>
</dbReference>
<evidence type="ECO:0000259" key="11">
    <source>
        <dbReference type="Pfam" id="PF00999"/>
    </source>
</evidence>
<feature type="domain" description="Cation/H(+) antiporter C-terminal" evidence="13">
    <location>
        <begin position="642"/>
        <end position="785"/>
    </location>
</feature>
<keyword evidence="7" id="KW-0406">Ion transport</keyword>
<dbReference type="GO" id="GO:1902600">
    <property type="term" value="P:proton transmembrane transport"/>
    <property type="evidence" value="ECO:0007669"/>
    <property type="project" value="InterPro"/>
</dbReference>
<organism evidence="14 15">
    <name type="scientific">Camellia sinensis var. sinensis</name>
    <name type="common">China tea</name>
    <dbReference type="NCBI Taxonomy" id="542762"/>
    <lineage>
        <taxon>Eukaryota</taxon>
        <taxon>Viridiplantae</taxon>
        <taxon>Streptophyta</taxon>
        <taxon>Embryophyta</taxon>
        <taxon>Tracheophyta</taxon>
        <taxon>Spermatophyta</taxon>
        <taxon>Magnoliopsida</taxon>
        <taxon>eudicotyledons</taxon>
        <taxon>Gunneridae</taxon>
        <taxon>Pentapetalae</taxon>
        <taxon>asterids</taxon>
        <taxon>Ericales</taxon>
        <taxon>Theaceae</taxon>
        <taxon>Camellia</taxon>
    </lineage>
</organism>
<keyword evidence="4 10" id="KW-0812">Transmembrane</keyword>
<dbReference type="AlphaFoldDB" id="A0A4S4E082"/>
<evidence type="ECO:0000256" key="7">
    <source>
        <dbReference type="ARBA" id="ARBA00023065"/>
    </source>
</evidence>
<feature type="transmembrane region" description="Helical" evidence="10">
    <location>
        <begin position="178"/>
        <end position="200"/>
    </location>
</feature>
<keyword evidence="5" id="KW-0630">Potassium</keyword>
<feature type="transmembrane region" description="Helical" evidence="10">
    <location>
        <begin position="144"/>
        <end position="166"/>
    </location>
</feature>
<dbReference type="InterPro" id="IPR038770">
    <property type="entry name" value="Na+/solute_symporter_sf"/>
</dbReference>
<evidence type="ECO:0000313" key="14">
    <source>
        <dbReference type="EMBL" id="THG09159.1"/>
    </source>
</evidence>
<gene>
    <name evidence="14" type="ORF">TEA_025469</name>
</gene>
<evidence type="ECO:0000256" key="4">
    <source>
        <dbReference type="ARBA" id="ARBA00022692"/>
    </source>
</evidence>
<dbReference type="InterPro" id="IPR057291">
    <property type="entry name" value="CHX17_2nd"/>
</dbReference>
<evidence type="ECO:0000259" key="13">
    <source>
        <dbReference type="Pfam" id="PF23259"/>
    </source>
</evidence>
<evidence type="ECO:0000256" key="5">
    <source>
        <dbReference type="ARBA" id="ARBA00022958"/>
    </source>
</evidence>
<dbReference type="Pfam" id="PF23256">
    <property type="entry name" value="CHX17_2nd"/>
    <property type="match status" value="1"/>
</dbReference>
<dbReference type="GO" id="GO:0006885">
    <property type="term" value="P:regulation of pH"/>
    <property type="evidence" value="ECO:0007669"/>
    <property type="project" value="TreeGrafter"/>
</dbReference>
<feature type="transmembrane region" description="Helical" evidence="10">
    <location>
        <begin position="425"/>
        <end position="447"/>
    </location>
</feature>
<dbReference type="Pfam" id="PF00999">
    <property type="entry name" value="Na_H_Exchanger"/>
    <property type="match status" value="1"/>
</dbReference>
<comment type="caution">
    <text evidence="14">The sequence shown here is derived from an EMBL/GenBank/DDBJ whole genome shotgun (WGS) entry which is preliminary data.</text>
</comment>
<dbReference type="PANTHER" id="PTHR32468">
    <property type="entry name" value="CATION/H + ANTIPORTER"/>
    <property type="match status" value="1"/>
</dbReference>
<dbReference type="GO" id="GO:0006813">
    <property type="term" value="P:potassium ion transport"/>
    <property type="evidence" value="ECO:0007669"/>
    <property type="project" value="UniProtKB-KW"/>
</dbReference>
<feature type="domain" description="Cation/H(+) antiporter central" evidence="12">
    <location>
        <begin position="503"/>
        <end position="626"/>
    </location>
</feature>
<name>A0A4S4E082_CAMSN</name>
<keyword evidence="15" id="KW-1185">Reference proteome</keyword>
<keyword evidence="6 10" id="KW-1133">Transmembrane helix</keyword>
<sequence length="815" mass="89970">MAPEIKTGLSSASGIVPGPYHNESMVCEFAQRTNFQGSIWLGGQPLGYSTPVLMAQFILIFIVSRLLYIFLKPLKQSPMSAQIITGIIMGPSVLAQDKRYAEIILPPDGRLVLGTVADVGFMLHLFLLGVQTDTSMLKQAGKKAALIGSTGFAMAYILGGLAWFAISHIVVIDDKILTSLPFIVTLNSISSFPVITSLLADLNILNSEIGRLATFTSMVCDLWSYFGSLILFKIGLALHTTEWGLMWSSAWIVAYVIVIVFVLRPLVFWMAKQMPEGKPMKESHFMSIMVIVLGCGFFSEVLGQHSGLGSFMLGMIIPDGPPLGESLVYKLEAMSTGLLLPVKFVLTGLNTNLLSIEGTSAMVVEITIISGYLGKFLGTLLTALYSSVRFQDALSLSLIMCCKGIVDIALYCAWKDEGVVGRQEFALLIITMLIVTGMVRPLVRYLYDPSKRYMVRTRSNILRSHDQNTDLRILVCVHNEDNVPPIINLLEASNPTKQSPISVFVLNLLELKGRAAAILVPNYRRGKLVTTAGNSKHIANAFTYYAQHNQGRVTLQHFTAVAPFASMHDDVCMLALDKGVTIVIVPFHKHWTIDGTVGAIFPSIRTVNRNVINKAPCSVGVLVDRTSISGSWSVLTGQSLFRVALLFLGGADDREAFAYARRMADHPYVMLTVVWVRPWAHSKFSKELSDTLVDDELMNEFKDNAMSKERIVFKEEIVEDAEGTTRVIHSMESAHDLFIVGRYHDPESPLTSGLTEWSESPELGVIGDMLATWDFRFSVLVVQQQPATNHFKISQDPFATQERNSRHIGSMKTPV</sequence>
<evidence type="ECO:0000256" key="2">
    <source>
        <dbReference type="ARBA" id="ARBA00022448"/>
    </source>
</evidence>
<evidence type="ECO:0000256" key="6">
    <source>
        <dbReference type="ARBA" id="ARBA00022989"/>
    </source>
</evidence>
<dbReference type="Pfam" id="PF23259">
    <property type="entry name" value="CHX17_C"/>
    <property type="match status" value="1"/>
</dbReference>
<reference evidence="14 15" key="1">
    <citation type="journal article" date="2018" name="Proc. Natl. Acad. Sci. U.S.A.">
        <title>Draft genome sequence of Camellia sinensis var. sinensis provides insights into the evolution of the tea genome and tea quality.</title>
        <authorList>
            <person name="Wei C."/>
            <person name="Yang H."/>
            <person name="Wang S."/>
            <person name="Zhao J."/>
            <person name="Liu C."/>
            <person name="Gao L."/>
            <person name="Xia E."/>
            <person name="Lu Y."/>
            <person name="Tai Y."/>
            <person name="She G."/>
            <person name="Sun J."/>
            <person name="Cao H."/>
            <person name="Tong W."/>
            <person name="Gao Q."/>
            <person name="Li Y."/>
            <person name="Deng W."/>
            <person name="Jiang X."/>
            <person name="Wang W."/>
            <person name="Chen Q."/>
            <person name="Zhang S."/>
            <person name="Li H."/>
            <person name="Wu J."/>
            <person name="Wang P."/>
            <person name="Li P."/>
            <person name="Shi C."/>
            <person name="Zheng F."/>
            <person name="Jian J."/>
            <person name="Huang B."/>
            <person name="Shan D."/>
            <person name="Shi M."/>
            <person name="Fang C."/>
            <person name="Yue Y."/>
            <person name="Li F."/>
            <person name="Li D."/>
            <person name="Wei S."/>
            <person name="Han B."/>
            <person name="Jiang C."/>
            <person name="Yin Y."/>
            <person name="Xia T."/>
            <person name="Zhang Z."/>
            <person name="Bennetzen J.L."/>
            <person name="Zhao S."/>
            <person name="Wan X."/>
        </authorList>
    </citation>
    <scope>NUCLEOTIDE SEQUENCE [LARGE SCALE GENOMIC DNA]</scope>
    <source>
        <strain evidence="15">cv. Shuchazao</strain>
        <tissue evidence="14">Leaf</tissue>
    </source>
</reference>
<feature type="transmembrane region" description="Helical" evidence="10">
    <location>
        <begin position="53"/>
        <end position="71"/>
    </location>
</feature>
<protein>
    <submittedName>
        <fullName evidence="14">Uncharacterized protein</fullName>
    </submittedName>
</protein>
<dbReference type="Gene3D" id="1.20.1530.20">
    <property type="match status" value="1"/>
</dbReference>
<dbReference type="InterPro" id="IPR050794">
    <property type="entry name" value="CPA2_transporter"/>
</dbReference>
<feature type="transmembrane region" description="Helical" evidence="10">
    <location>
        <begin position="252"/>
        <end position="271"/>
    </location>
</feature>
<evidence type="ECO:0000256" key="8">
    <source>
        <dbReference type="ARBA" id="ARBA00023136"/>
    </source>
</evidence>
<proteinExistence type="inferred from homology"/>
<accession>A0A4S4E082</accession>
<feature type="transmembrane region" description="Helical" evidence="10">
    <location>
        <begin position="393"/>
        <end position="413"/>
    </location>
</feature>
<keyword evidence="2" id="KW-0813">Transport</keyword>
<evidence type="ECO:0000256" key="9">
    <source>
        <dbReference type="ARBA" id="ARBA00038341"/>
    </source>
</evidence>
<dbReference type="InterPro" id="IPR057290">
    <property type="entry name" value="CHX17_C"/>
</dbReference>
<feature type="domain" description="Cation/H+ exchanger transmembrane" evidence="11">
    <location>
        <begin position="64"/>
        <end position="443"/>
    </location>
</feature>
<feature type="transmembrane region" description="Helical" evidence="10">
    <location>
        <begin position="327"/>
        <end position="346"/>
    </location>
</feature>
<dbReference type="GO" id="GO:0015297">
    <property type="term" value="F:antiporter activity"/>
    <property type="evidence" value="ECO:0007669"/>
    <property type="project" value="InterPro"/>
</dbReference>
<dbReference type="Proteomes" id="UP000306102">
    <property type="component" value="Unassembled WGS sequence"/>
</dbReference>
<evidence type="ECO:0000256" key="1">
    <source>
        <dbReference type="ARBA" id="ARBA00004141"/>
    </source>
</evidence>
<dbReference type="GO" id="GO:0012505">
    <property type="term" value="C:endomembrane system"/>
    <property type="evidence" value="ECO:0007669"/>
    <property type="project" value="TreeGrafter"/>
</dbReference>
<keyword evidence="8 10" id="KW-0472">Membrane</keyword>
<evidence type="ECO:0000256" key="3">
    <source>
        <dbReference type="ARBA" id="ARBA00022538"/>
    </source>
</evidence>
<keyword evidence="3" id="KW-0633">Potassium transport</keyword>
<evidence type="ECO:0000313" key="15">
    <source>
        <dbReference type="Proteomes" id="UP000306102"/>
    </source>
</evidence>
<comment type="subcellular location">
    <subcellularLocation>
        <location evidence="1">Membrane</location>
        <topology evidence="1">Multi-pass membrane protein</topology>
    </subcellularLocation>
</comment>
<dbReference type="GO" id="GO:0016020">
    <property type="term" value="C:membrane"/>
    <property type="evidence" value="ECO:0007669"/>
    <property type="project" value="UniProtKB-SubCell"/>
</dbReference>
<evidence type="ECO:0000259" key="12">
    <source>
        <dbReference type="Pfam" id="PF23256"/>
    </source>
</evidence>
<comment type="similarity">
    <text evidence="9">Belongs to the monovalent cation:proton antiporter 2 (CPA2) transporter (TC 2.A.37) family. CHX (TC 2.A.37.4) subfamily.</text>
</comment>
<dbReference type="InterPro" id="IPR006153">
    <property type="entry name" value="Cation/H_exchanger_TM"/>
</dbReference>
<evidence type="ECO:0000256" key="10">
    <source>
        <dbReference type="SAM" id="Phobius"/>
    </source>
</evidence>
<dbReference type="EMBL" id="SDRB02008704">
    <property type="protein sequence ID" value="THG09159.1"/>
    <property type="molecule type" value="Genomic_DNA"/>
</dbReference>
<feature type="transmembrane region" description="Helical" evidence="10">
    <location>
        <begin position="212"/>
        <end position="232"/>
    </location>
</feature>
<feature type="transmembrane region" description="Helical" evidence="10">
    <location>
        <begin position="283"/>
        <end position="307"/>
    </location>
</feature>